<dbReference type="PANTHER" id="PTHR13136">
    <property type="entry name" value="TESTIS DEVELOPMENT PROTEIN PRTD"/>
    <property type="match status" value="1"/>
</dbReference>
<dbReference type="GO" id="GO:0005874">
    <property type="term" value="C:microtubule"/>
    <property type="evidence" value="ECO:0007669"/>
    <property type="project" value="UniProtKB-KW"/>
</dbReference>
<dbReference type="GO" id="GO:0044545">
    <property type="term" value="C:NSL complex"/>
    <property type="evidence" value="ECO:0007669"/>
    <property type="project" value="TreeGrafter"/>
</dbReference>
<evidence type="ECO:0000256" key="6">
    <source>
        <dbReference type="ARBA" id="ARBA00022853"/>
    </source>
</evidence>
<reference evidence="15" key="1">
    <citation type="submission" date="2019-06" db="EMBL/GenBank/DDBJ databases">
        <authorList>
            <consortium name="Wellcome Sanger Institute Data Sharing"/>
        </authorList>
    </citation>
    <scope>NUCLEOTIDE SEQUENCE [LARGE SCALE GENOMIC DNA]</scope>
</reference>
<feature type="region of interest" description="Disordered" evidence="13">
    <location>
        <begin position="472"/>
        <end position="546"/>
    </location>
</feature>
<dbReference type="Gene3D" id="3.40.50.1820">
    <property type="entry name" value="alpha/beta hydrolase"/>
    <property type="match status" value="1"/>
</dbReference>
<evidence type="ECO:0000259" key="14">
    <source>
        <dbReference type="Pfam" id="PF23154"/>
    </source>
</evidence>
<keyword evidence="4" id="KW-0963">Cytoplasm</keyword>
<feature type="compositionally biased region" description="Low complexity" evidence="13">
    <location>
        <begin position="523"/>
        <end position="543"/>
    </location>
</feature>
<dbReference type="Ensembl" id="ENSSORT00005046290.1">
    <property type="protein sequence ID" value="ENSSORP00005045154.1"/>
    <property type="gene ID" value="ENSSORG00005020739.1"/>
</dbReference>
<dbReference type="Proteomes" id="UP000472271">
    <property type="component" value="Chromosome 9"/>
</dbReference>
<reference evidence="15" key="2">
    <citation type="submission" date="2025-08" db="UniProtKB">
        <authorList>
            <consortium name="Ensembl"/>
        </authorList>
    </citation>
    <scope>IDENTIFICATION</scope>
</reference>
<protein>
    <recommendedName>
        <fullName evidence="10">KAT8 regulatory NSL complex subunit 3</fullName>
    </recommendedName>
    <alternativeName>
        <fullName evidence="11">NSL complex protein NSL3</fullName>
    </alternativeName>
    <alternativeName>
        <fullName evidence="12">Non-specific lethal 3 homolog</fullName>
    </alternativeName>
</protein>
<dbReference type="SUPFAM" id="SSF53474">
    <property type="entry name" value="alpha/beta-Hydrolases"/>
    <property type="match status" value="1"/>
</dbReference>
<dbReference type="GO" id="GO:0005739">
    <property type="term" value="C:mitochondrion"/>
    <property type="evidence" value="ECO:0007669"/>
    <property type="project" value="UniProtKB-SubCell"/>
</dbReference>
<evidence type="ECO:0000256" key="7">
    <source>
        <dbReference type="ARBA" id="ARBA00023128"/>
    </source>
</evidence>
<dbReference type="InterPro" id="IPR056519">
    <property type="entry name" value="KANSL3_1st"/>
</dbReference>
<dbReference type="PANTHER" id="PTHR13136:SF16">
    <property type="entry name" value="KAT8 REGULATORY NSL COMPLEX SUBUNIT 3"/>
    <property type="match status" value="1"/>
</dbReference>
<keyword evidence="6" id="KW-0156">Chromatin regulator</keyword>
<sequence>MHRGGEKDFQISARKMGTSLLFQLSAHERELDLVFLDHSYAKPWNAHPDASSARPTRTLFVTPRRQPEASSDSDGLIDVETITPTPVPLYDNYKALSVMKECERHVLFARTVAESPPPPDDWEEHVNKTGWSVTQNKLFNKVLKALQAERLARLANENAANEPILRRIAVDKCARKVRHALASVNWDTKLTQWLHTTMIESLSLAMLAAYLDILQTLKSKLPSLIDRMLLTTTKSGAPSAEALSLLLKRPWDPAVGVLSQNKPSKLPGSPLILIAPSSPTNPALSTSRRMRFWQSQLSCLGKVIPVHTHVNSGANIGITQCLEHMLGTVRAKVMEVHSHFPHKPIILVGWNAGALIACHVSLMEYLTAVVCLGFPLLTVNGPRGDVDDPLLDMKTPVLFVVGQSALQCSIEGMEEFREKLRADNSMVVVGGADDNLRINSAKMRSEGLTQTMVDRCIQDEIADFLSGVLTRAEGHGHGSGEMRDMDTEKKKRPRRELPFDMDRGRPSSPALRVPISPSGSEDLSSVCSSPTSSPKPKTSGLSPAQKSSLITATQLLKTHMQRSGTVLTHKQAQAQFAAFMKQNVLVRKNLPPGTSPCIFVPVSSDQMEGLDRDDVRPHGKRRQTPSPTPSKASKRAKIKVTIVSQSESAGGTISPTAQEVSVSGKPLTVTVGQSVAGAKELSGLLTGQRSGSLSEVSSALSPGSSSFNNVQPCMVSGSSTPVQAQAPASAQAPSASSLLQGLSFSLQEIVTKAPSLPSTAANTGSTQAVCGKPQGQVLSSISTSSSTLLRAVPVVTAGGVAKTTAIHQLLTNGGLAKLASSLPGLAHITNQTSGQKAPTSITVTLRGGQPSRVGSLSQTGEAVTPTRTHEPKQ</sequence>
<keyword evidence="9" id="KW-0539">Nucleus</keyword>
<proteinExistence type="predicted"/>
<evidence type="ECO:0000256" key="8">
    <source>
        <dbReference type="ARBA" id="ARBA00023212"/>
    </source>
</evidence>
<dbReference type="FunCoup" id="A0A673BVK2">
    <property type="interactions" value="942"/>
</dbReference>
<dbReference type="InParanoid" id="A0A673BVK2"/>
<keyword evidence="7" id="KW-0496">Mitochondrion</keyword>
<dbReference type="GO" id="GO:0045944">
    <property type="term" value="P:positive regulation of transcription by RNA polymerase II"/>
    <property type="evidence" value="ECO:0007669"/>
    <property type="project" value="TreeGrafter"/>
</dbReference>
<feature type="compositionally biased region" description="Polar residues" evidence="13">
    <location>
        <begin position="852"/>
        <end position="861"/>
    </location>
</feature>
<evidence type="ECO:0000256" key="5">
    <source>
        <dbReference type="ARBA" id="ARBA00022701"/>
    </source>
</evidence>
<evidence type="ECO:0000313" key="15">
    <source>
        <dbReference type="Ensembl" id="ENSSORP00005045154.1"/>
    </source>
</evidence>
<gene>
    <name evidence="15" type="primary">kansl3</name>
</gene>
<dbReference type="AlphaFoldDB" id="A0A673BVK2"/>
<dbReference type="InterPro" id="IPR026555">
    <property type="entry name" value="NSL3/Tex30"/>
</dbReference>
<organism evidence="15 16">
    <name type="scientific">Sphaeramia orbicularis</name>
    <name type="common">orbiculate cardinalfish</name>
    <dbReference type="NCBI Taxonomy" id="375764"/>
    <lineage>
        <taxon>Eukaryota</taxon>
        <taxon>Metazoa</taxon>
        <taxon>Chordata</taxon>
        <taxon>Craniata</taxon>
        <taxon>Vertebrata</taxon>
        <taxon>Euteleostomi</taxon>
        <taxon>Actinopterygii</taxon>
        <taxon>Neopterygii</taxon>
        <taxon>Teleostei</taxon>
        <taxon>Neoteleostei</taxon>
        <taxon>Acanthomorphata</taxon>
        <taxon>Gobiaria</taxon>
        <taxon>Kurtiformes</taxon>
        <taxon>Apogonoidei</taxon>
        <taxon>Apogonidae</taxon>
        <taxon>Apogoninae</taxon>
        <taxon>Sphaeramia</taxon>
    </lineage>
</organism>
<keyword evidence="8" id="KW-0206">Cytoskeleton</keyword>
<feature type="region of interest" description="Disordered" evidence="13">
    <location>
        <begin position="846"/>
        <end position="873"/>
    </location>
</feature>
<keyword evidence="16" id="KW-1185">Reference proteome</keyword>
<feature type="compositionally biased region" description="Basic and acidic residues" evidence="13">
    <location>
        <begin position="472"/>
        <end position="505"/>
    </location>
</feature>
<feature type="domain" description="KANSL3 helical" evidence="14">
    <location>
        <begin position="100"/>
        <end position="235"/>
    </location>
</feature>
<evidence type="ECO:0000256" key="2">
    <source>
        <dbReference type="ARBA" id="ARBA00004173"/>
    </source>
</evidence>
<accession>A0A673BVK2</accession>
<evidence type="ECO:0000256" key="1">
    <source>
        <dbReference type="ARBA" id="ARBA00004123"/>
    </source>
</evidence>
<dbReference type="InterPro" id="IPR029058">
    <property type="entry name" value="AB_hydrolase_fold"/>
</dbReference>
<dbReference type="GO" id="GO:0000922">
    <property type="term" value="C:spindle pole"/>
    <property type="evidence" value="ECO:0007669"/>
    <property type="project" value="UniProtKB-SubCell"/>
</dbReference>
<evidence type="ECO:0000256" key="12">
    <source>
        <dbReference type="ARBA" id="ARBA00079519"/>
    </source>
</evidence>
<evidence type="ECO:0000256" key="11">
    <source>
        <dbReference type="ARBA" id="ARBA00077273"/>
    </source>
</evidence>
<dbReference type="FunFam" id="3.40.50.1820:FF:000032">
    <property type="entry name" value="KAT8 regulatory NSL complex subunit 3 isoform X2"/>
    <property type="match status" value="1"/>
</dbReference>
<reference evidence="15" key="3">
    <citation type="submission" date="2025-09" db="UniProtKB">
        <authorList>
            <consortium name="Ensembl"/>
        </authorList>
    </citation>
    <scope>IDENTIFICATION</scope>
</reference>
<evidence type="ECO:0000256" key="4">
    <source>
        <dbReference type="ARBA" id="ARBA00022490"/>
    </source>
</evidence>
<dbReference type="GO" id="GO:0006325">
    <property type="term" value="P:chromatin organization"/>
    <property type="evidence" value="ECO:0007669"/>
    <property type="project" value="UniProtKB-KW"/>
</dbReference>
<dbReference type="Pfam" id="PF23154">
    <property type="entry name" value="KANSL3_1st"/>
    <property type="match status" value="1"/>
</dbReference>
<name>A0A673BVK2_9TELE</name>
<feature type="region of interest" description="Disordered" evidence="13">
    <location>
        <begin position="601"/>
        <end position="635"/>
    </location>
</feature>
<evidence type="ECO:0000256" key="10">
    <source>
        <dbReference type="ARBA" id="ARBA00068104"/>
    </source>
</evidence>
<evidence type="ECO:0000256" key="13">
    <source>
        <dbReference type="SAM" id="MobiDB-lite"/>
    </source>
</evidence>
<keyword evidence="5" id="KW-0493">Microtubule</keyword>
<evidence type="ECO:0000256" key="3">
    <source>
        <dbReference type="ARBA" id="ARBA00004647"/>
    </source>
</evidence>
<comment type="subcellular location">
    <subcellularLocation>
        <location evidence="3">Cytoplasm</location>
        <location evidence="3">Cytoskeleton</location>
        <location evidence="3">Spindle pole</location>
    </subcellularLocation>
    <subcellularLocation>
        <location evidence="2">Mitochondrion</location>
    </subcellularLocation>
    <subcellularLocation>
        <location evidence="1">Nucleus</location>
    </subcellularLocation>
</comment>
<evidence type="ECO:0000313" key="16">
    <source>
        <dbReference type="Proteomes" id="UP000472271"/>
    </source>
</evidence>
<dbReference type="GO" id="GO:0005634">
    <property type="term" value="C:nucleus"/>
    <property type="evidence" value="ECO:0007669"/>
    <property type="project" value="UniProtKB-SubCell"/>
</dbReference>
<evidence type="ECO:0000256" key="9">
    <source>
        <dbReference type="ARBA" id="ARBA00023242"/>
    </source>
</evidence>